<dbReference type="PANTHER" id="PTHR31913">
    <property type="entry name" value="VACUOLAR IMPORT AND DEGRADATION PROTEIN 27"/>
    <property type="match status" value="1"/>
</dbReference>
<dbReference type="InterPro" id="IPR040979">
    <property type="entry name" value="Vid27_N"/>
</dbReference>
<evidence type="ECO:0000313" key="6">
    <source>
        <dbReference type="Proteomes" id="UP000000709"/>
    </source>
</evidence>
<evidence type="ECO:0000313" key="5">
    <source>
        <dbReference type="EMBL" id="EGW30263.1"/>
    </source>
</evidence>
<evidence type="ECO:0008006" key="7">
    <source>
        <dbReference type="Google" id="ProtNLM"/>
    </source>
</evidence>
<feature type="compositionally biased region" description="Acidic residues" evidence="1">
    <location>
        <begin position="195"/>
        <end position="210"/>
    </location>
</feature>
<name>G3AUH7_SPAPN</name>
<dbReference type="SUPFAM" id="SSF69322">
    <property type="entry name" value="Tricorn protease domain 2"/>
    <property type="match status" value="1"/>
</dbReference>
<dbReference type="OMA" id="RLNETKW"/>
<feature type="region of interest" description="Disordered" evidence="1">
    <location>
        <begin position="380"/>
        <end position="399"/>
    </location>
</feature>
<feature type="domain" description="Vid27 N-terminal" evidence="4">
    <location>
        <begin position="1"/>
        <end position="177"/>
    </location>
</feature>
<dbReference type="KEGG" id="spaa:SPAPADRAFT_157038"/>
<dbReference type="OrthoDB" id="10251113at2759"/>
<dbReference type="InParanoid" id="G3AUH7"/>
<dbReference type="RefSeq" id="XP_007377234.1">
    <property type="nucleotide sequence ID" value="XM_007377172.1"/>
</dbReference>
<dbReference type="Pfam" id="PF08553">
    <property type="entry name" value="VID27"/>
    <property type="match status" value="1"/>
</dbReference>
<dbReference type="GeneID" id="18871065"/>
<dbReference type="eggNOG" id="KOG2395">
    <property type="taxonomic scope" value="Eukaryota"/>
</dbReference>
<dbReference type="InterPro" id="IPR013863">
    <property type="entry name" value="VID27_C"/>
</dbReference>
<feature type="region of interest" description="Disordered" evidence="1">
    <location>
        <begin position="189"/>
        <end position="210"/>
    </location>
</feature>
<dbReference type="EMBL" id="GL996505">
    <property type="protein sequence ID" value="EGW30263.1"/>
    <property type="molecule type" value="Genomic_DNA"/>
</dbReference>
<feature type="region of interest" description="Disordered" evidence="1">
    <location>
        <begin position="74"/>
        <end position="94"/>
    </location>
</feature>
<protein>
    <recommendedName>
        <fullName evidence="7">Vacuolar import and degradation protein 27</fullName>
    </recommendedName>
</protein>
<dbReference type="GO" id="GO:0005634">
    <property type="term" value="C:nucleus"/>
    <property type="evidence" value="ECO:0007669"/>
    <property type="project" value="TreeGrafter"/>
</dbReference>
<evidence type="ECO:0000259" key="3">
    <source>
        <dbReference type="Pfam" id="PF17747"/>
    </source>
</evidence>
<dbReference type="FunCoup" id="G3AUH7">
    <property type="interactions" value="59"/>
</dbReference>
<organism evidence="6">
    <name type="scientific">Spathaspora passalidarum (strain NRRL Y-27907 / 11-Y1)</name>
    <dbReference type="NCBI Taxonomy" id="619300"/>
    <lineage>
        <taxon>Eukaryota</taxon>
        <taxon>Fungi</taxon>
        <taxon>Dikarya</taxon>
        <taxon>Ascomycota</taxon>
        <taxon>Saccharomycotina</taxon>
        <taxon>Pichiomycetes</taxon>
        <taxon>Debaryomycetaceae</taxon>
        <taxon>Spathaspora</taxon>
    </lineage>
</organism>
<evidence type="ECO:0000259" key="2">
    <source>
        <dbReference type="Pfam" id="PF08553"/>
    </source>
</evidence>
<evidence type="ECO:0000259" key="4">
    <source>
        <dbReference type="Pfam" id="PF17748"/>
    </source>
</evidence>
<dbReference type="InterPro" id="IPR015943">
    <property type="entry name" value="WD40/YVTN_repeat-like_dom_sf"/>
</dbReference>
<dbReference type="Pfam" id="PF17747">
    <property type="entry name" value="VID27_PH"/>
    <property type="match status" value="1"/>
</dbReference>
<dbReference type="InterPro" id="IPR040768">
    <property type="entry name" value="Vid27_PH"/>
</dbReference>
<reference evidence="5 6" key="1">
    <citation type="journal article" date="2011" name="Proc. Natl. Acad. Sci. U.S.A.">
        <title>Comparative genomics of xylose-fermenting fungi for enhanced biofuel production.</title>
        <authorList>
            <person name="Wohlbach D.J."/>
            <person name="Kuo A."/>
            <person name="Sato T.K."/>
            <person name="Potts K.M."/>
            <person name="Salamov A.A."/>
            <person name="LaButti K.M."/>
            <person name="Sun H."/>
            <person name="Clum A."/>
            <person name="Pangilinan J.L."/>
            <person name="Lindquist E.A."/>
            <person name="Lucas S."/>
            <person name="Lapidus A."/>
            <person name="Jin M."/>
            <person name="Gunawan C."/>
            <person name="Balan V."/>
            <person name="Dale B.E."/>
            <person name="Jeffries T.W."/>
            <person name="Zinkel R."/>
            <person name="Barry K.W."/>
            <person name="Grigoriev I.V."/>
            <person name="Gasch A.P."/>
        </authorList>
    </citation>
    <scope>NUCLEOTIDE SEQUENCE [LARGE SCALE GENOMIC DNA]</scope>
    <source>
        <strain evidence="6">NRRL Y-27907 / 11-Y1</strain>
    </source>
</reference>
<dbReference type="STRING" id="619300.G3AUH7"/>
<dbReference type="PANTHER" id="PTHR31913:SF0">
    <property type="entry name" value="VACUOLAR IMPORT AND DEGRADATION PROTEIN 27"/>
    <property type="match status" value="1"/>
</dbReference>
<dbReference type="InterPro" id="IPR040458">
    <property type="entry name" value="Vid27"/>
</dbReference>
<evidence type="ECO:0000256" key="1">
    <source>
        <dbReference type="SAM" id="MobiDB-lite"/>
    </source>
</evidence>
<gene>
    <name evidence="5" type="ORF">SPAPADRAFT_157038</name>
</gene>
<dbReference type="Gene3D" id="2.130.10.10">
    <property type="entry name" value="YVTN repeat-like/Quinoprotein amine dehydrogenase"/>
    <property type="match status" value="1"/>
</dbReference>
<feature type="compositionally biased region" description="Acidic residues" evidence="1">
    <location>
        <begin position="380"/>
        <end position="393"/>
    </location>
</feature>
<proteinExistence type="predicted"/>
<sequence>MNFLRRLIGTTTTDEIASIPSGKFYLTRSKNSPKGALECLYNDAFASIKQTTTPFYYQLFINRVCQEGEIDDVQNFADSEDDEESTSSRKDDPKDEWVFPIEENLRIYTYHKANGTRIMVWKDLNGDIGDNFEFIIDEDVRLNDIETFMFTIYKCMYENKYRTSALRIRNMDELKEFIYNPKQESLGLEGLQETYDSEEEDEEELDDEQKGEDFHYDTTPEPMGEIKAQTRNISLHLYNATTGSFVTKLEAPNVELKIIGLGAFENTLFIHSLDPSTKLRINAPLNRSMSPTFNYEHLSFIFNHYIVEGSELSGYSWLVKFPTFNDLSDFQRKFLGLMYETLNKKIWGEKSEQDYFVNAFSELTVDDAEDLTSEDRAELFVDESESEEDDEEEERKVTTKYQEDEDYFKTWQSSKDKNSDLTVGLSKGRSYVVKGDNLGVFNEGDKQLYFQTTISNLKDLHGNKFNPDKVLLHQQDQHMIMSNPKFNDKTLYKMDLTRGKIVEEWKVSNDIPVVSYAPKTKFSQLTDEQTITGISSNGLFTIDPRLPGNKLVNDQTYKSYKTKNNGFSTLATTENGYIALGSSKGDIKLFDRLGVNAKTALPSFGDAILGLDVSKDGRWLLVTCATYLLLIDAKITPGQKNEGKLGFTHYFDKEKKPIPRRLTIKPQHEAYITRENGGKALKFTRAYFNTGVNSKEMSIVTGVGSYLITWSMNKVLKNDADPYLIRKFKQNIVADNFKFGSNNEVIMATSNDVSMISKRKLDKANNIFG</sequence>
<dbReference type="AlphaFoldDB" id="G3AUH7"/>
<feature type="compositionally biased region" description="Acidic residues" evidence="1">
    <location>
        <begin position="74"/>
        <end position="85"/>
    </location>
</feature>
<dbReference type="HOGENOM" id="CLU_007002_0_0_1"/>
<feature type="domain" description="Vacuolar import/degradation Vid27 C-terminal" evidence="2">
    <location>
        <begin position="416"/>
        <end position="765"/>
    </location>
</feature>
<keyword evidence="6" id="KW-1185">Reference proteome</keyword>
<accession>G3AUH7</accession>
<dbReference type="GO" id="GO:0005737">
    <property type="term" value="C:cytoplasm"/>
    <property type="evidence" value="ECO:0007669"/>
    <property type="project" value="TreeGrafter"/>
</dbReference>
<feature type="domain" description="Vid27 PH-like" evidence="3">
    <location>
        <begin position="232"/>
        <end position="341"/>
    </location>
</feature>
<dbReference type="Pfam" id="PF17748">
    <property type="entry name" value="VID27_N"/>
    <property type="match status" value="1"/>
</dbReference>
<dbReference type="Proteomes" id="UP000000709">
    <property type="component" value="Unassembled WGS sequence"/>
</dbReference>